<dbReference type="PANTHER" id="PTHR20858:SF17">
    <property type="entry name" value="HYDROXYMETHYLPYRIMIDINE_PHOSPHOMETHYLPYRIMIDINE KINASE THI20-RELATED"/>
    <property type="match status" value="1"/>
</dbReference>
<gene>
    <name evidence="3" type="primary">THI20</name>
    <name evidence="3" type="ORF">LTR77_005565</name>
</gene>
<dbReference type="GO" id="GO:0009228">
    <property type="term" value="P:thiamine biosynthetic process"/>
    <property type="evidence" value="ECO:0007669"/>
    <property type="project" value="InterPro"/>
</dbReference>
<dbReference type="CDD" id="cd01169">
    <property type="entry name" value="HMPP_kinase"/>
    <property type="match status" value="1"/>
</dbReference>
<evidence type="ECO:0000259" key="1">
    <source>
        <dbReference type="Pfam" id="PF03070"/>
    </source>
</evidence>
<evidence type="ECO:0000259" key="2">
    <source>
        <dbReference type="Pfam" id="PF08543"/>
    </source>
</evidence>
<dbReference type="InterPro" id="IPR004399">
    <property type="entry name" value="HMP/HMP-P_kinase_dom"/>
</dbReference>
<dbReference type="InterPro" id="IPR004305">
    <property type="entry name" value="Thiaminase-2/PQQC"/>
</dbReference>
<dbReference type="InterPro" id="IPR027574">
    <property type="entry name" value="Thiaminase_II"/>
</dbReference>
<keyword evidence="3" id="KW-0418">Kinase</keyword>
<dbReference type="PANTHER" id="PTHR20858">
    <property type="entry name" value="PHOSPHOMETHYLPYRIMIDINE KINASE"/>
    <property type="match status" value="1"/>
</dbReference>
<dbReference type="GO" id="GO:0008902">
    <property type="term" value="F:hydroxymethylpyrimidine kinase activity"/>
    <property type="evidence" value="ECO:0007669"/>
    <property type="project" value="TreeGrafter"/>
</dbReference>
<dbReference type="GO" id="GO:0005829">
    <property type="term" value="C:cytosol"/>
    <property type="evidence" value="ECO:0007669"/>
    <property type="project" value="TreeGrafter"/>
</dbReference>
<sequence length="506" mass="55535">MKRILVIAGTDSSGGAGLEADQKVIAAHGCYAMTAQAALTAQNTQGVRAIHEVPSDFVRQQIEACIEDVGVDVVKTGMLASASTISVVAEQIDRHNIAVTVVDPVMVATTGAELLPEKAVKTLCEELLPKTYILTPNIPEANLILKEAGQQAIDIQDLEGLKKLAAAVYKLGPKHVLIKGGHVPLTTDDRVANSDDEKQIVANVLVGDGISEIFKSRYQKSRNTHGTGCSLASAIACNLAEGHGIVRAVREACRYVDAGIRTSKDLGKGNGPLNHFHSLQFLPFSPGSFIEHVLDREDVKPAWHEYTHHEFVRKMGDGTLPEENFKYYMIQDYLYLIHFARANALAGYKTKSLDDIAGAATIVTHIRQEINLHIKECEGFGLTQAEIEQYPESQACTAYSRFCLDIGQSEDWLALQISLLPCLLGYGMIAKRLHEEQAKNPPQKNRYKTWIDNYVAEDYTAAVEKGCALIEKHAGKQSPSRIEELVKIFVQATRLETGFWDMASKP</sequence>
<dbReference type="NCBIfam" id="TIGR00097">
    <property type="entry name" value="HMP-P_kinase"/>
    <property type="match status" value="1"/>
</dbReference>
<dbReference type="Gene3D" id="1.20.910.10">
    <property type="entry name" value="Heme oxygenase-like"/>
    <property type="match status" value="1"/>
</dbReference>
<dbReference type="GO" id="GO:0050334">
    <property type="term" value="F:thiaminase activity"/>
    <property type="evidence" value="ECO:0007669"/>
    <property type="project" value="InterPro"/>
</dbReference>
<dbReference type="InterPro" id="IPR013749">
    <property type="entry name" value="PM/HMP-P_kinase-1"/>
</dbReference>
<evidence type="ECO:0000313" key="4">
    <source>
        <dbReference type="Proteomes" id="UP001337655"/>
    </source>
</evidence>
<dbReference type="RefSeq" id="XP_064658934.1">
    <property type="nucleotide sequence ID" value="XM_064802809.1"/>
</dbReference>
<dbReference type="GO" id="GO:0008972">
    <property type="term" value="F:phosphomethylpyrimidine kinase activity"/>
    <property type="evidence" value="ECO:0007669"/>
    <property type="project" value="InterPro"/>
</dbReference>
<dbReference type="SUPFAM" id="SSF53613">
    <property type="entry name" value="Ribokinase-like"/>
    <property type="match status" value="1"/>
</dbReference>
<dbReference type="CDD" id="cd19367">
    <property type="entry name" value="TenA_C_ScTHI20-like"/>
    <property type="match status" value="1"/>
</dbReference>
<dbReference type="EMBL" id="JAVRRT010000008">
    <property type="protein sequence ID" value="KAK5169588.1"/>
    <property type="molecule type" value="Genomic_DNA"/>
</dbReference>
<accession>A0AAV9P9A0</accession>
<reference evidence="3 4" key="1">
    <citation type="submission" date="2023-08" db="EMBL/GenBank/DDBJ databases">
        <title>Black Yeasts Isolated from many extreme environments.</title>
        <authorList>
            <person name="Coleine C."/>
            <person name="Stajich J.E."/>
            <person name="Selbmann L."/>
        </authorList>
    </citation>
    <scope>NUCLEOTIDE SEQUENCE [LARGE SCALE GENOMIC DNA]</scope>
    <source>
        <strain evidence="3 4">CCFEE 5935</strain>
    </source>
</reference>
<comment type="caution">
    <text evidence="3">The sequence shown here is derived from an EMBL/GenBank/DDBJ whole genome shotgun (WGS) entry which is preliminary data.</text>
</comment>
<proteinExistence type="predicted"/>
<feature type="domain" description="Pyridoxamine kinase/Phosphomethylpyrimidine kinase" evidence="2">
    <location>
        <begin position="11"/>
        <end position="274"/>
    </location>
</feature>
<dbReference type="Pfam" id="PF03070">
    <property type="entry name" value="TENA_THI-4"/>
    <property type="match status" value="1"/>
</dbReference>
<dbReference type="InterPro" id="IPR029056">
    <property type="entry name" value="Ribokinase-like"/>
</dbReference>
<dbReference type="SUPFAM" id="SSF48613">
    <property type="entry name" value="Heme oxygenase-like"/>
    <property type="match status" value="1"/>
</dbReference>
<dbReference type="FunFam" id="1.20.910.10:FF:000003">
    <property type="entry name" value="Hydroxymethylpyrimidine/phosphomethylpyrimidine kinase THI20"/>
    <property type="match status" value="1"/>
</dbReference>
<dbReference type="Pfam" id="PF08543">
    <property type="entry name" value="Phos_pyr_kin"/>
    <property type="match status" value="1"/>
</dbReference>
<dbReference type="Proteomes" id="UP001337655">
    <property type="component" value="Unassembled WGS sequence"/>
</dbReference>
<dbReference type="InterPro" id="IPR016084">
    <property type="entry name" value="Haem_Oase-like_multi-hlx"/>
</dbReference>
<keyword evidence="3" id="KW-0808">Transferase</keyword>
<dbReference type="AlphaFoldDB" id="A0AAV9P9A0"/>
<name>A0AAV9P9A0_9PEZI</name>
<dbReference type="Gene3D" id="3.40.1190.20">
    <property type="match status" value="1"/>
</dbReference>
<dbReference type="GeneID" id="89926906"/>
<evidence type="ECO:0000313" key="3">
    <source>
        <dbReference type="EMBL" id="KAK5169588.1"/>
    </source>
</evidence>
<dbReference type="FunFam" id="3.40.1190.20:FF:000034">
    <property type="entry name" value="Putative hydroxymethylpyrimidine/ phosphomethylpyrimidine kinase 2"/>
    <property type="match status" value="1"/>
</dbReference>
<dbReference type="NCBIfam" id="TIGR04306">
    <property type="entry name" value="salvage_TenA"/>
    <property type="match status" value="1"/>
</dbReference>
<protein>
    <submittedName>
        <fullName evidence="3">Trifunctional hydroxymethylpyrimidine kinase/phosphomethylpyrimidine kinase/thiaminase</fullName>
    </submittedName>
</protein>
<organism evidence="3 4">
    <name type="scientific">Saxophila tyrrhenica</name>
    <dbReference type="NCBI Taxonomy" id="1690608"/>
    <lineage>
        <taxon>Eukaryota</taxon>
        <taxon>Fungi</taxon>
        <taxon>Dikarya</taxon>
        <taxon>Ascomycota</taxon>
        <taxon>Pezizomycotina</taxon>
        <taxon>Dothideomycetes</taxon>
        <taxon>Dothideomycetidae</taxon>
        <taxon>Mycosphaerellales</taxon>
        <taxon>Extremaceae</taxon>
        <taxon>Saxophila</taxon>
    </lineage>
</organism>
<feature type="domain" description="Thiaminase-2/PQQC" evidence="1">
    <location>
        <begin position="298"/>
        <end position="504"/>
    </location>
</feature>
<keyword evidence="4" id="KW-1185">Reference proteome</keyword>